<protein>
    <recommendedName>
        <fullName evidence="5">SF3 helicase domain-containing protein</fullName>
    </recommendedName>
</protein>
<feature type="domain" description="SF3 helicase" evidence="5">
    <location>
        <begin position="425"/>
        <end position="624"/>
    </location>
</feature>
<proteinExistence type="predicted"/>
<sequence>MVKSINEIKPNEEKLKKAENKNVPFPEVEAEKDKFESDNRFYLSDSESLKELELNFRQIIEINSDEKANPNTIIEFLNKIKSKFGVVLTSPKDTSFLTDSEQFSFEKNLNMREMSKYNKAILRMYIHLILLNRKAVRFNQSESIFDLRDIYHLDGIHDKMFDVVSDIPENIVGRMNIMVRKKQNAVRDFEKKLISLERQIQFKQNQLSSLSAEDSEDNKDIEKKGEQIQRDINSIINKIEKLSFETVDSLEDSSFMKAPTVGMANEFISKFMNFGIKLEQDVENHITTDKEIIAGINNDDLYFQKEDYTWEKGINVYRSILAKIIPSLRLNESDVNQGYDALITMIQSSDKVSVFTFKKNCLFFKNGLIDLTYNDDGSINHQFIHKNELTRQQLMFEYATNYRLNLNYNPQAKTVFDDNKVKEPVTPDYIFGALGLRGFEHDEDEAKARANLLMQYTLKILLPFDDPEIVNDTFLYFYNASNSGKSTYMNLMYNIISAQSTVSLQPKDFSSKESFGLVNVKDKRLVLIDEATDGHHKIETENIKKITTKEPIDANEKNKSYVSFKPTAEMVFASNYEPVFNDESGGTERRLLAFQLDNGYNGLDGRHDLTFIRKVLIKQPEFQSACIKWILDNVNLNQEIPKSVKDDALDLISQEDDVQMFIKKRIQNVIDEPLFIHIDHLYELYRLENFAKGRKANAIRNKSNFKKALVKIRKGVYQIKRLDHSSLDAINKTLYIQGVLFENYYNNLNNNDLTNNTHVKFKDFCEERKQLLNDFYKQTIEVTNKTLSLSLVSRKRSTMIAILPNSEVYDTAVSESDLNDIAKEQKNAFLKSVLSNDNTIEKIKTNDFSKLPFPINNKVSDHFAHYSNDTAINDKDNFNEFIKY</sequence>
<feature type="region of interest" description="Disordered" evidence="4">
    <location>
        <begin position="1"/>
        <end position="20"/>
    </location>
</feature>
<dbReference type="AlphaFoldDB" id="A0A8B2ZN59"/>
<evidence type="ECO:0000313" key="7">
    <source>
        <dbReference type="Proteomes" id="UP000261016"/>
    </source>
</evidence>
<evidence type="ECO:0000256" key="4">
    <source>
        <dbReference type="SAM" id="MobiDB-lite"/>
    </source>
</evidence>
<dbReference type="InterPro" id="IPR014015">
    <property type="entry name" value="Helicase_SF3_DNA-vir"/>
</dbReference>
<dbReference type="Proteomes" id="UP000261016">
    <property type="component" value="Unassembled WGS sequence"/>
</dbReference>
<accession>A0A8B2ZN59</accession>
<organism evidence="6 7">
    <name type="scientific">Staphylococcus warneri</name>
    <dbReference type="NCBI Taxonomy" id="1292"/>
    <lineage>
        <taxon>Bacteria</taxon>
        <taxon>Bacillati</taxon>
        <taxon>Bacillota</taxon>
        <taxon>Bacilli</taxon>
        <taxon>Bacillales</taxon>
        <taxon>Staphylococcaceae</taxon>
        <taxon>Staphylococcus</taxon>
    </lineage>
</organism>
<reference evidence="6 7" key="1">
    <citation type="submission" date="2018-08" db="EMBL/GenBank/DDBJ databases">
        <title>A genome reference for cultivated species of the human gut microbiota.</title>
        <authorList>
            <person name="Zou Y."/>
            <person name="Xue W."/>
            <person name="Luo G."/>
        </authorList>
    </citation>
    <scope>NUCLEOTIDE SEQUENCE [LARGE SCALE GENOMIC DNA]</scope>
    <source>
        <strain evidence="6 7">OM08-17AT</strain>
    </source>
</reference>
<name>A0A8B2ZN59_STAWA</name>
<dbReference type="Pfam" id="PF19263">
    <property type="entry name" value="DUF5906"/>
    <property type="match status" value="1"/>
</dbReference>
<keyword evidence="1" id="KW-0547">Nucleotide-binding</keyword>
<dbReference type="PROSITE" id="PS51206">
    <property type="entry name" value="SF3_HELICASE_1"/>
    <property type="match status" value="1"/>
</dbReference>
<keyword evidence="3" id="KW-0175">Coiled coil</keyword>
<feature type="compositionally biased region" description="Basic and acidic residues" evidence="4">
    <location>
        <begin position="9"/>
        <end position="20"/>
    </location>
</feature>
<dbReference type="RefSeq" id="WP_117726019.1">
    <property type="nucleotide sequence ID" value="NZ_CABMFV010000012.1"/>
</dbReference>
<gene>
    <name evidence="6" type="ORF">DXC19_12360</name>
</gene>
<keyword evidence="2" id="KW-0067">ATP-binding</keyword>
<evidence type="ECO:0000313" key="6">
    <source>
        <dbReference type="EMBL" id="RGM27573.1"/>
    </source>
</evidence>
<dbReference type="GO" id="GO:0005524">
    <property type="term" value="F:ATP binding"/>
    <property type="evidence" value="ECO:0007669"/>
    <property type="project" value="UniProtKB-KW"/>
</dbReference>
<comment type="caution">
    <text evidence="6">The sequence shown here is derived from an EMBL/GenBank/DDBJ whole genome shotgun (WGS) entry which is preliminary data.</text>
</comment>
<evidence type="ECO:0000256" key="3">
    <source>
        <dbReference type="SAM" id="Coils"/>
    </source>
</evidence>
<dbReference type="InterPro" id="IPR045455">
    <property type="entry name" value="NrS-1_pol-like_helicase"/>
</dbReference>
<dbReference type="InterPro" id="IPR027417">
    <property type="entry name" value="P-loop_NTPase"/>
</dbReference>
<dbReference type="SUPFAM" id="SSF52540">
    <property type="entry name" value="P-loop containing nucleoside triphosphate hydrolases"/>
    <property type="match status" value="1"/>
</dbReference>
<dbReference type="Gene3D" id="3.40.50.300">
    <property type="entry name" value="P-loop containing nucleotide triphosphate hydrolases"/>
    <property type="match status" value="1"/>
</dbReference>
<feature type="coiled-coil region" evidence="3">
    <location>
        <begin position="179"/>
        <end position="213"/>
    </location>
</feature>
<evidence type="ECO:0000259" key="5">
    <source>
        <dbReference type="PROSITE" id="PS51206"/>
    </source>
</evidence>
<dbReference type="EMBL" id="QSTD01000012">
    <property type="protein sequence ID" value="RGM27573.1"/>
    <property type="molecule type" value="Genomic_DNA"/>
</dbReference>
<evidence type="ECO:0000256" key="1">
    <source>
        <dbReference type="ARBA" id="ARBA00022741"/>
    </source>
</evidence>
<evidence type="ECO:0000256" key="2">
    <source>
        <dbReference type="ARBA" id="ARBA00022840"/>
    </source>
</evidence>